<organism evidence="2 3">
    <name type="scientific">Epidermidibacterium keratini</name>
    <dbReference type="NCBI Taxonomy" id="1891644"/>
    <lineage>
        <taxon>Bacteria</taxon>
        <taxon>Bacillati</taxon>
        <taxon>Actinomycetota</taxon>
        <taxon>Actinomycetes</taxon>
        <taxon>Sporichthyales</taxon>
        <taxon>Sporichthyaceae</taxon>
        <taxon>Epidermidibacterium</taxon>
    </lineage>
</organism>
<dbReference type="EMBL" id="CP047156">
    <property type="protein sequence ID" value="QHB98858.1"/>
    <property type="molecule type" value="Genomic_DNA"/>
</dbReference>
<dbReference type="Proteomes" id="UP000463857">
    <property type="component" value="Chromosome"/>
</dbReference>
<dbReference type="KEGG" id="eke:EK0264_00095"/>
<feature type="domain" description="VWFA" evidence="1">
    <location>
        <begin position="466"/>
        <end position="647"/>
    </location>
</feature>
<dbReference type="SMART" id="SM00327">
    <property type="entry name" value="VWA"/>
    <property type="match status" value="1"/>
</dbReference>
<dbReference type="InParanoid" id="A0A7M3T507"/>
<keyword evidence="3" id="KW-1185">Reference proteome</keyword>
<dbReference type="InterPro" id="IPR036465">
    <property type="entry name" value="vWFA_dom_sf"/>
</dbReference>
<dbReference type="SUPFAM" id="SSF53300">
    <property type="entry name" value="vWA-like"/>
    <property type="match status" value="1"/>
</dbReference>
<evidence type="ECO:0000313" key="3">
    <source>
        <dbReference type="Proteomes" id="UP000463857"/>
    </source>
</evidence>
<gene>
    <name evidence="2" type="ORF">EK0264_00095</name>
</gene>
<dbReference type="InterPro" id="IPR002035">
    <property type="entry name" value="VWF_A"/>
</dbReference>
<accession>A0A7M3T507</accession>
<name>A0A7M3T507_9ACTN</name>
<dbReference type="OrthoDB" id="9766126at2"/>
<proteinExistence type="predicted"/>
<protein>
    <recommendedName>
        <fullName evidence="1">VWFA domain-containing protein</fullName>
    </recommendedName>
</protein>
<sequence length="657" mass="73942">MSPRGHNYRYGSWHDGPDPLAAPLDVRGAALDVGRSMLGGRNVRDAVRELLRRGQRDRPGLDELRKKIRERRNQLRKRGNLGGALDRARAALDQALATEREQLASEDTDQARFDEMLLDELPDSVSSAMQELDSYDWHSDEARQQYEQIKAGLREQVLDQQFNGIKQALQNPDPEAMQRVRDMMADLNSLLAAHARGEDTEQQFADFMDKHGDFFPDNPKDVDELIDQLARQQAEAERLLRSMTPEQRAEIESLIEQAMSDVDLASQMAQLRDNLQNLRPGMMRGQGMPVNGEQPLNYGEAAGVIGELTDLEALDRQLGQDYPGSTLDDVDVEALERQLGSAATRDLQALRELEAELQRQGFVRREGGKLSLTPKALRQLGESTLRRIFADIRSQQQGRHEEPRTGSADDRTGAYLPWHFGSEQPIDAVRTVTNAVLRTAGDERSDDRLRLVADDFVVAETERRSRAAVALLVDLSFSMVQQDRWEPMKETALALAHLVETRFRQDALQIIGFNIMAQPLSALELAEVEPEWVQGTNLEHAMLLAGRHLRRHPDAEPVVLVVTDGEPTAHLVDGEPWFDWPTTPACVRATVRQVDELSRYGASINFFRLGEDPGLERFIDATARRCGGRVFSPSLRRLGEYVVSDYLQARRGRRGAA</sequence>
<evidence type="ECO:0000259" key="1">
    <source>
        <dbReference type="SMART" id="SM00327"/>
    </source>
</evidence>
<dbReference type="RefSeq" id="WP_159541768.1">
    <property type="nucleotide sequence ID" value="NZ_CP047156.1"/>
</dbReference>
<dbReference type="Gene3D" id="3.40.50.410">
    <property type="entry name" value="von Willebrand factor, type A domain"/>
    <property type="match status" value="1"/>
</dbReference>
<dbReference type="AlphaFoldDB" id="A0A7M3T507"/>
<reference evidence="2 3" key="1">
    <citation type="journal article" date="2018" name="Int. J. Syst. Evol. Microbiol.">
        <title>Epidermidibacterium keratini gen. nov., sp. nov., a member of the family Sporichthyaceae, isolated from keratin epidermis.</title>
        <authorList>
            <person name="Lee D.G."/>
            <person name="Trujillo M.E."/>
            <person name="Kang S."/>
            <person name="Nam J.J."/>
            <person name="Kim Y.J."/>
        </authorList>
    </citation>
    <scope>NUCLEOTIDE SEQUENCE [LARGE SCALE GENOMIC DNA]</scope>
    <source>
        <strain evidence="2 3">EPI-7</strain>
    </source>
</reference>
<evidence type="ECO:0000313" key="2">
    <source>
        <dbReference type="EMBL" id="QHB98858.1"/>
    </source>
</evidence>
<dbReference type="CDD" id="cd00198">
    <property type="entry name" value="vWFA"/>
    <property type="match status" value="1"/>
</dbReference>